<gene>
    <name evidence="2" type="ORF">NPIL_468031</name>
</gene>
<sequence length="84" mass="9660">MRNRKIKAKRRTHGWEVLKARNLIGYLIVATEIGLDGAVEKHHGIQKMRGNHGFQEAVVKENYKAPPEPIRKPLQTESHHTTSR</sequence>
<keyword evidence="3" id="KW-1185">Reference proteome</keyword>
<feature type="region of interest" description="Disordered" evidence="1">
    <location>
        <begin position="62"/>
        <end position="84"/>
    </location>
</feature>
<evidence type="ECO:0000256" key="1">
    <source>
        <dbReference type="SAM" id="MobiDB-lite"/>
    </source>
</evidence>
<name>A0A8X6NYK1_NEPPI</name>
<organism evidence="2 3">
    <name type="scientific">Nephila pilipes</name>
    <name type="common">Giant wood spider</name>
    <name type="synonym">Nephila maculata</name>
    <dbReference type="NCBI Taxonomy" id="299642"/>
    <lineage>
        <taxon>Eukaryota</taxon>
        <taxon>Metazoa</taxon>
        <taxon>Ecdysozoa</taxon>
        <taxon>Arthropoda</taxon>
        <taxon>Chelicerata</taxon>
        <taxon>Arachnida</taxon>
        <taxon>Araneae</taxon>
        <taxon>Araneomorphae</taxon>
        <taxon>Entelegynae</taxon>
        <taxon>Araneoidea</taxon>
        <taxon>Nephilidae</taxon>
        <taxon>Nephila</taxon>
    </lineage>
</organism>
<comment type="caution">
    <text evidence="2">The sequence shown here is derived from an EMBL/GenBank/DDBJ whole genome shotgun (WGS) entry which is preliminary data.</text>
</comment>
<evidence type="ECO:0000313" key="3">
    <source>
        <dbReference type="Proteomes" id="UP000887013"/>
    </source>
</evidence>
<dbReference type="AlphaFoldDB" id="A0A8X6NYK1"/>
<dbReference type="Proteomes" id="UP000887013">
    <property type="component" value="Unassembled WGS sequence"/>
</dbReference>
<dbReference type="EMBL" id="BMAW01063052">
    <property type="protein sequence ID" value="GFT38464.1"/>
    <property type="molecule type" value="Genomic_DNA"/>
</dbReference>
<accession>A0A8X6NYK1</accession>
<protein>
    <submittedName>
        <fullName evidence="2">Uncharacterized protein</fullName>
    </submittedName>
</protein>
<evidence type="ECO:0000313" key="2">
    <source>
        <dbReference type="EMBL" id="GFT38464.1"/>
    </source>
</evidence>
<reference evidence="2" key="1">
    <citation type="submission" date="2020-08" db="EMBL/GenBank/DDBJ databases">
        <title>Multicomponent nature underlies the extraordinary mechanical properties of spider dragline silk.</title>
        <authorList>
            <person name="Kono N."/>
            <person name="Nakamura H."/>
            <person name="Mori M."/>
            <person name="Yoshida Y."/>
            <person name="Ohtoshi R."/>
            <person name="Malay A.D."/>
            <person name="Moran D.A.P."/>
            <person name="Tomita M."/>
            <person name="Numata K."/>
            <person name="Arakawa K."/>
        </authorList>
    </citation>
    <scope>NUCLEOTIDE SEQUENCE</scope>
</reference>
<proteinExistence type="predicted"/>